<organism evidence="1">
    <name type="scientific">Murmansk poxvirus</name>
    <dbReference type="NCBI Taxonomy" id="2025359"/>
    <lineage>
        <taxon>Viruses</taxon>
        <taxon>Varidnaviria</taxon>
        <taxon>Bamfordvirae</taxon>
        <taxon>Nucleocytoviricota</taxon>
        <taxon>Pokkesviricetes</taxon>
        <taxon>Chitovirales</taxon>
        <taxon>Poxviridae</taxon>
        <taxon>Chordopoxvirinae</taxon>
        <taxon>Centapoxvirus</taxon>
        <taxon>Centapoxvirus microtuspox</taxon>
        <taxon>Murmansk microtuspox virus</taxon>
    </lineage>
</organism>
<dbReference type="OrthoDB" id="23793at10239"/>
<dbReference type="Proteomes" id="UP000217350">
    <property type="component" value="Segment"/>
</dbReference>
<reference evidence="1" key="1">
    <citation type="journal article" date="2017" name="Virus Genes">
        <title>Two novel poxviruses with unusual genome rearrangements: NY_014 and Murmansk.</title>
        <authorList>
            <person name="Smithson C."/>
            <person name="Meyer H."/>
            <person name="Gigante C.M."/>
            <person name="Gao J."/>
            <person name="Zhao H."/>
            <person name="Batra D."/>
            <person name="Damon I."/>
            <person name="Upton C."/>
            <person name="Li Y."/>
        </authorList>
    </citation>
    <scope>NUCLEOTIDE SEQUENCE [LARGE SCALE GENOMIC DNA]</scope>
    <source>
        <strain evidence="1">LEIV-11411</strain>
    </source>
</reference>
<dbReference type="EMBL" id="MF001304">
    <property type="protein sequence ID" value="AST09366.1"/>
    <property type="molecule type" value="Genomic_DNA"/>
</dbReference>
<name>A0A223FMZ5_9POXV</name>
<keyword evidence="2" id="KW-1185">Reference proteome</keyword>
<evidence type="ECO:0000313" key="2">
    <source>
        <dbReference type="Proteomes" id="UP000217350"/>
    </source>
</evidence>
<proteinExistence type="predicted"/>
<evidence type="ECO:0000313" key="1">
    <source>
        <dbReference type="EMBL" id="AST09366.1"/>
    </source>
</evidence>
<sequence>MLSVPSQYKDLLQEYYDIITSVPDEYRDIFVEYLIYLIEYDGRISNKRTRDIKKELINIVGKVSDKTRLMNFISFITESICRLTRFQSFLLELASYHNVLDEVQEIMGDIIENHCRMEIIGFTTYDINSIVLSIIYNMLKTSGMRVDYDTSKAWWNPEYRDMFGSLYMIVTTLTILKNI</sequence>
<accession>A0A223FMZ5</accession>
<gene>
    <name evidence="1" type="ORF">Murmansk-171</name>
</gene>
<protein>
    <submittedName>
        <fullName evidence="1">Uncharacterized protein</fullName>
    </submittedName>
</protein>